<gene>
    <name evidence="2" type="ORF">D3874_10165</name>
</gene>
<organism evidence="2 3">
    <name type="scientific">Oleomonas cavernae</name>
    <dbReference type="NCBI Taxonomy" id="2320859"/>
    <lineage>
        <taxon>Bacteria</taxon>
        <taxon>Pseudomonadati</taxon>
        <taxon>Pseudomonadota</taxon>
        <taxon>Alphaproteobacteria</taxon>
        <taxon>Acetobacterales</taxon>
        <taxon>Acetobacteraceae</taxon>
        <taxon>Oleomonas</taxon>
    </lineage>
</organism>
<proteinExistence type="predicted"/>
<evidence type="ECO:0000313" key="3">
    <source>
        <dbReference type="Proteomes" id="UP000284605"/>
    </source>
</evidence>
<dbReference type="Gene3D" id="3.40.50.410">
    <property type="entry name" value="von Willebrand factor, type A domain"/>
    <property type="match status" value="1"/>
</dbReference>
<dbReference type="Pfam" id="PF08487">
    <property type="entry name" value="VIT"/>
    <property type="match status" value="1"/>
</dbReference>
<sequence>MVTSRVFRNDEAQSIEATITFPVPVHAVLFDLEALIDGRLLKARAQRRSAAREAYEDAIERGKAAVLHEEVLRGVHMLSVAHVAPGAEITVKATWAITLRFVGDSARLRIPLTVGDIYGRSRLPDSDDLLAGGPLQHADISVRSSSGTVSLAGGSLAEGQARVPLNAPIDLAVTGMMLGMLRGRAADGREVALRITPCGPGEALLNVAVLVDRSGSMGGGKHHAVVRGLTAVADMLGEADLIDLWQFDNELEHVGAGQPLRDLVARLGEPRGGTEIGGALSGAMAGSRMRDILLLTDGLSHALDVQALARRGRRITVLLIGHDSLEANVGHLAALTGGDIFVASPDDIAAVLAAAIGSLRLAAEPVQVGDAEHIRAVRGNALLEADWLAATGAGPQGRAVAAVAAGLALPALDEERAAALAQAEGLVTHLTSLVLVDEAGAVQETLPATRKIALAAPAAPAPMARMVRAKSPSAASYSSAPPDMLREEVRSLSAPLDLSSAAGMIDWDRSPGQLVAGDVSGLGREIALLIGVAAVRPDVTHLATQLKLDPVMLVVALIARSLGEGNRSAARIAKAVLGSGITEELRRLAAALGLEPAGPRGLRGRLGGWLGR</sequence>
<dbReference type="InterPro" id="IPR002035">
    <property type="entry name" value="VWF_A"/>
</dbReference>
<name>A0A418WBJ4_9PROT</name>
<comment type="caution">
    <text evidence="2">The sequence shown here is derived from an EMBL/GenBank/DDBJ whole genome shotgun (WGS) entry which is preliminary data.</text>
</comment>
<dbReference type="PANTHER" id="PTHR45737:SF6">
    <property type="entry name" value="VON WILLEBRAND FACTOR A DOMAIN-CONTAINING PROTEIN 5A"/>
    <property type="match status" value="1"/>
</dbReference>
<dbReference type="InterPro" id="IPR036465">
    <property type="entry name" value="vWFA_dom_sf"/>
</dbReference>
<dbReference type="SMART" id="SM00327">
    <property type="entry name" value="VWA"/>
    <property type="match status" value="1"/>
</dbReference>
<reference evidence="2 3" key="1">
    <citation type="submission" date="2018-09" db="EMBL/GenBank/DDBJ databases">
        <authorList>
            <person name="Zhu H."/>
        </authorList>
    </citation>
    <scope>NUCLEOTIDE SEQUENCE [LARGE SCALE GENOMIC DNA]</scope>
    <source>
        <strain evidence="2 3">K1W22B-8</strain>
    </source>
</reference>
<protein>
    <recommendedName>
        <fullName evidence="1">VIT domain-containing protein</fullName>
    </recommendedName>
</protein>
<dbReference type="SUPFAM" id="SSF53300">
    <property type="entry name" value="vWA-like"/>
    <property type="match status" value="1"/>
</dbReference>
<evidence type="ECO:0000313" key="2">
    <source>
        <dbReference type="EMBL" id="RJF87344.1"/>
    </source>
</evidence>
<dbReference type="EMBL" id="QYUK01000011">
    <property type="protein sequence ID" value="RJF87344.1"/>
    <property type="molecule type" value="Genomic_DNA"/>
</dbReference>
<dbReference type="CDD" id="cd00198">
    <property type="entry name" value="vWFA"/>
    <property type="match status" value="1"/>
</dbReference>
<evidence type="ECO:0000259" key="1">
    <source>
        <dbReference type="PROSITE" id="PS51468"/>
    </source>
</evidence>
<dbReference type="Proteomes" id="UP000284605">
    <property type="component" value="Unassembled WGS sequence"/>
</dbReference>
<accession>A0A418WBJ4</accession>
<dbReference type="PANTHER" id="PTHR45737">
    <property type="entry name" value="VON WILLEBRAND FACTOR A DOMAIN-CONTAINING PROTEIN 5A"/>
    <property type="match status" value="1"/>
</dbReference>
<dbReference type="InterPro" id="IPR013694">
    <property type="entry name" value="VIT"/>
</dbReference>
<feature type="domain" description="VIT" evidence="1">
    <location>
        <begin position="1"/>
        <end position="97"/>
    </location>
</feature>
<dbReference type="PROSITE" id="PS51468">
    <property type="entry name" value="VIT"/>
    <property type="match status" value="1"/>
</dbReference>
<keyword evidence="3" id="KW-1185">Reference proteome</keyword>
<dbReference type="AlphaFoldDB" id="A0A418WBJ4"/>